<feature type="compositionally biased region" description="Basic and acidic residues" evidence="1">
    <location>
        <begin position="135"/>
        <end position="158"/>
    </location>
</feature>
<feature type="domain" description="U1-type" evidence="2">
    <location>
        <begin position="489"/>
        <end position="529"/>
    </location>
</feature>
<dbReference type="InterPro" id="IPR003604">
    <property type="entry name" value="Matrin/U1-like-C_Znf_C2H2"/>
</dbReference>
<feature type="region of interest" description="Disordered" evidence="1">
    <location>
        <begin position="457"/>
        <end position="478"/>
    </location>
</feature>
<dbReference type="EMBL" id="JABDTM020023161">
    <property type="protein sequence ID" value="KAH0815380.1"/>
    <property type="molecule type" value="Genomic_DNA"/>
</dbReference>
<feature type="compositionally biased region" description="Low complexity" evidence="1">
    <location>
        <begin position="15"/>
        <end position="25"/>
    </location>
</feature>
<dbReference type="AlphaFoldDB" id="A0A8J6HAU6"/>
<reference evidence="3" key="1">
    <citation type="journal article" date="2020" name="J Insects Food Feed">
        <title>The yellow mealworm (Tenebrio molitor) genome: a resource for the emerging insects as food and feed industry.</title>
        <authorList>
            <person name="Eriksson T."/>
            <person name="Andere A."/>
            <person name="Kelstrup H."/>
            <person name="Emery V."/>
            <person name="Picard C."/>
        </authorList>
    </citation>
    <scope>NUCLEOTIDE SEQUENCE</scope>
    <source>
        <strain evidence="3">Stoneville</strain>
        <tissue evidence="3">Whole head</tissue>
    </source>
</reference>
<dbReference type="SMART" id="SM00451">
    <property type="entry name" value="ZnF_U1"/>
    <property type="match status" value="2"/>
</dbReference>
<name>A0A8J6HAU6_TENMO</name>
<keyword evidence="4" id="KW-1185">Reference proteome</keyword>
<feature type="compositionally biased region" description="Basic and acidic residues" evidence="1">
    <location>
        <begin position="77"/>
        <end position="87"/>
    </location>
</feature>
<feature type="region of interest" description="Disordered" evidence="1">
    <location>
        <begin position="221"/>
        <end position="299"/>
    </location>
</feature>
<feature type="compositionally biased region" description="Low complexity" evidence="1">
    <location>
        <begin position="169"/>
        <end position="178"/>
    </location>
</feature>
<feature type="compositionally biased region" description="Basic and acidic residues" evidence="1">
    <location>
        <begin position="625"/>
        <end position="646"/>
    </location>
</feature>
<feature type="compositionally biased region" description="Low complexity" evidence="1">
    <location>
        <begin position="51"/>
        <end position="76"/>
    </location>
</feature>
<protein>
    <recommendedName>
        <fullName evidence="2">U1-type domain-containing protein</fullName>
    </recommendedName>
</protein>
<dbReference type="Proteomes" id="UP000719412">
    <property type="component" value="Unassembled WGS sequence"/>
</dbReference>
<accession>A0A8J6HAU6</accession>
<feature type="region of interest" description="Disordered" evidence="1">
    <location>
        <begin position="541"/>
        <end position="598"/>
    </location>
</feature>
<feature type="compositionally biased region" description="Gly residues" evidence="1">
    <location>
        <begin position="26"/>
        <end position="50"/>
    </location>
</feature>
<evidence type="ECO:0000256" key="1">
    <source>
        <dbReference type="SAM" id="MobiDB-lite"/>
    </source>
</evidence>
<proteinExistence type="predicted"/>
<feature type="compositionally biased region" description="Acidic residues" evidence="1">
    <location>
        <begin position="233"/>
        <end position="259"/>
    </location>
</feature>
<feature type="region of interest" description="Disordered" evidence="1">
    <location>
        <begin position="1"/>
        <end position="195"/>
    </location>
</feature>
<evidence type="ECO:0000313" key="4">
    <source>
        <dbReference type="Proteomes" id="UP000719412"/>
    </source>
</evidence>
<evidence type="ECO:0000313" key="3">
    <source>
        <dbReference type="EMBL" id="KAH0815380.1"/>
    </source>
</evidence>
<dbReference type="PANTHER" id="PTHR15491">
    <property type="match status" value="1"/>
</dbReference>
<comment type="caution">
    <text evidence="3">The sequence shown here is derived from an EMBL/GenBank/DDBJ whole genome shotgun (WGS) entry which is preliminary data.</text>
</comment>
<reference evidence="3" key="2">
    <citation type="submission" date="2021-08" db="EMBL/GenBank/DDBJ databases">
        <authorList>
            <person name="Eriksson T."/>
        </authorList>
    </citation>
    <scope>NUCLEOTIDE SEQUENCE</scope>
    <source>
        <strain evidence="3">Stoneville</strain>
        <tissue evidence="3">Whole head</tissue>
    </source>
</reference>
<sequence>MSYYKPSFSQTAAMTRGRGYSPRGSYRGGSGRGSSWGGGRGGYTPRGGSRGFDSSFSNSFDSRSKYGSSSDRYSGSRGHDDFRKSYRMDSSYSSGRDSGHRSPDRKRPRNEAPSSRHDSSYGGYGSSASRYDSSYSDRRSFSSDRHPTPFSRRDEFRRPSGPPRGGYRGRISSRGSRGLKLRDRPPRRRLIESSYAVRKRIIPSRTSDYARRLKISKMRSAIAARKKRASDKEDSDEEMEEEEEEEKEEEEDKDEEKIDEEIKKDNTEGEDEENAPKKTPTEKDDGSDKDDKGDKEDEPMMRKTFIKLNCPHCGIKAVTFRKYDLHLQGRTHMMAMRKVSIKQKSILAQMRLAQRNAQNELEKTSDDLAPRTNFCPLCKLNYKQRKAVHQNSEAHKNMKKFLMPYCKLCSITFKSPMMYESHCCSIEHLKRKQRVENGDNSDEFDDETNLENFTTIDSVGVDGDASEEDDKKDTNKEPVNVGIEQIRKIEAYYCDLCKMYVGRGNDEMMPSILARHCKQRTHMQRYIRYKEDKDLEKRAEKLQRKETAEKEVKERQVKENSVDDSGAKKEPDTAKEEKDDETTNKTLDDEEARDDKLWADVDKDLDDILLAKEGAKSSDEDEDVNGERYDRFKYSEKNGDEKVVKEGEEETVATEAKTSEDAVEK</sequence>
<feature type="compositionally biased region" description="Basic and acidic residues" evidence="1">
    <location>
        <begin position="274"/>
        <end position="299"/>
    </location>
</feature>
<feature type="domain" description="U1-type" evidence="2">
    <location>
        <begin position="398"/>
        <end position="435"/>
    </location>
</feature>
<gene>
    <name evidence="3" type="ORF">GEV33_007412</name>
</gene>
<dbReference type="PANTHER" id="PTHR15491:SF18">
    <property type="entry name" value="CIZ1 ZINC FINGER PROTEIN, ISOFORM A"/>
    <property type="match status" value="1"/>
</dbReference>
<evidence type="ECO:0000259" key="2">
    <source>
        <dbReference type="SMART" id="SM00451"/>
    </source>
</evidence>
<dbReference type="InterPro" id="IPR026811">
    <property type="entry name" value="CIZ1"/>
</dbReference>
<dbReference type="GO" id="GO:0003676">
    <property type="term" value="F:nucleic acid binding"/>
    <property type="evidence" value="ECO:0007669"/>
    <property type="project" value="InterPro"/>
</dbReference>
<organism evidence="3 4">
    <name type="scientific">Tenebrio molitor</name>
    <name type="common">Yellow mealworm beetle</name>
    <dbReference type="NCBI Taxonomy" id="7067"/>
    <lineage>
        <taxon>Eukaryota</taxon>
        <taxon>Metazoa</taxon>
        <taxon>Ecdysozoa</taxon>
        <taxon>Arthropoda</taxon>
        <taxon>Hexapoda</taxon>
        <taxon>Insecta</taxon>
        <taxon>Pterygota</taxon>
        <taxon>Neoptera</taxon>
        <taxon>Endopterygota</taxon>
        <taxon>Coleoptera</taxon>
        <taxon>Polyphaga</taxon>
        <taxon>Cucujiformia</taxon>
        <taxon>Tenebrionidae</taxon>
        <taxon>Tenebrio</taxon>
    </lineage>
</organism>
<dbReference type="GO" id="GO:0008270">
    <property type="term" value="F:zinc ion binding"/>
    <property type="evidence" value="ECO:0007669"/>
    <property type="project" value="InterPro"/>
</dbReference>
<feature type="region of interest" description="Disordered" evidence="1">
    <location>
        <begin position="611"/>
        <end position="665"/>
    </location>
</feature>